<sequence>NITGQRIKQQQKSCFTLPLLLSPLLTGFCIKMFYSKPLKYSGLVKKGERIGVMLPMQRLYQGIISHVHIQNWDLTDPTSNL</sequence>
<reference evidence="7" key="2">
    <citation type="submission" date="2025-09" db="UniProtKB">
        <authorList>
            <consortium name="Ensembl"/>
        </authorList>
    </citation>
    <scope>IDENTIFICATION</scope>
</reference>
<dbReference type="Gene3D" id="2.70.70.10">
    <property type="entry name" value="Glucose Permease (Domain IIA)"/>
    <property type="match status" value="1"/>
</dbReference>
<reference evidence="7" key="1">
    <citation type="submission" date="2025-08" db="UniProtKB">
        <authorList>
            <consortium name="Ensembl"/>
        </authorList>
    </citation>
    <scope>IDENTIFICATION</scope>
</reference>
<evidence type="ECO:0000313" key="8">
    <source>
        <dbReference type="Proteomes" id="UP000472269"/>
    </source>
</evidence>
<dbReference type="InterPro" id="IPR011055">
    <property type="entry name" value="Dup_hybrid_motif"/>
</dbReference>
<evidence type="ECO:0000256" key="1">
    <source>
        <dbReference type="ARBA" id="ARBA00022723"/>
    </source>
</evidence>
<evidence type="ECO:0000256" key="2">
    <source>
        <dbReference type="ARBA" id="ARBA00022729"/>
    </source>
</evidence>
<evidence type="ECO:0000256" key="5">
    <source>
        <dbReference type="ARBA" id="ARBA00024361"/>
    </source>
</evidence>
<comment type="similarity">
    <text evidence="5">Belongs to the LECT2/MIM-1 family.</text>
</comment>
<keyword evidence="2" id="KW-0732">Signal</keyword>
<keyword evidence="6" id="KW-0472">Membrane</keyword>
<dbReference type="AlphaFoldDB" id="A0A663MUA7"/>
<keyword evidence="3" id="KW-0862">Zinc</keyword>
<dbReference type="Ensembl" id="ENSACUT00000016479.1">
    <property type="protein sequence ID" value="ENSACUP00000015439.1"/>
    <property type="gene ID" value="ENSACUG00000010383.1"/>
</dbReference>
<proteinExistence type="inferred from homology"/>
<accession>A0A663MUA7</accession>
<evidence type="ECO:0000256" key="3">
    <source>
        <dbReference type="ARBA" id="ARBA00022833"/>
    </source>
</evidence>
<evidence type="ECO:0000256" key="6">
    <source>
        <dbReference type="SAM" id="Phobius"/>
    </source>
</evidence>
<dbReference type="PANTHER" id="PTHR11329">
    <property type="entry name" value="LEUKOCYTE CELL-DERIVED CHEMOTAXIN 2"/>
    <property type="match status" value="1"/>
</dbReference>
<evidence type="ECO:0000256" key="4">
    <source>
        <dbReference type="ARBA" id="ARBA00023157"/>
    </source>
</evidence>
<dbReference type="Proteomes" id="UP000472269">
    <property type="component" value="Unplaced"/>
</dbReference>
<keyword evidence="1" id="KW-0479">Metal-binding</keyword>
<dbReference type="GO" id="GO:0046872">
    <property type="term" value="F:metal ion binding"/>
    <property type="evidence" value="ECO:0007669"/>
    <property type="project" value="UniProtKB-KW"/>
</dbReference>
<protein>
    <submittedName>
        <fullName evidence="7">Uncharacterized protein</fullName>
    </submittedName>
</protein>
<dbReference type="PANTHER" id="PTHR11329:SF0">
    <property type="entry name" value="LEUKOCYTE CELL-DERIVED CHEMOTAXIN-2"/>
    <property type="match status" value="1"/>
</dbReference>
<evidence type="ECO:0000313" key="7">
    <source>
        <dbReference type="Ensembl" id="ENSACUP00000015439.1"/>
    </source>
</evidence>
<name>A0A663MUA7_ATHCN</name>
<dbReference type="InterPro" id="IPR008663">
    <property type="entry name" value="LECT2"/>
</dbReference>
<organism evidence="7 8">
    <name type="scientific">Athene cunicularia</name>
    <name type="common">Burrowing owl</name>
    <name type="synonym">Speotyto cunicularia</name>
    <dbReference type="NCBI Taxonomy" id="194338"/>
    <lineage>
        <taxon>Eukaryota</taxon>
        <taxon>Metazoa</taxon>
        <taxon>Chordata</taxon>
        <taxon>Craniata</taxon>
        <taxon>Vertebrata</taxon>
        <taxon>Euteleostomi</taxon>
        <taxon>Archelosauria</taxon>
        <taxon>Archosauria</taxon>
        <taxon>Dinosauria</taxon>
        <taxon>Saurischia</taxon>
        <taxon>Theropoda</taxon>
        <taxon>Coelurosauria</taxon>
        <taxon>Aves</taxon>
        <taxon>Neognathae</taxon>
        <taxon>Neoaves</taxon>
        <taxon>Telluraves</taxon>
        <taxon>Strigiformes</taxon>
        <taxon>Strigidae</taxon>
        <taxon>Athene</taxon>
    </lineage>
</organism>
<keyword evidence="8" id="KW-1185">Reference proteome</keyword>
<keyword evidence="6" id="KW-0812">Transmembrane</keyword>
<keyword evidence="4" id="KW-1015">Disulfide bond</keyword>
<keyword evidence="6" id="KW-1133">Transmembrane helix</keyword>
<feature type="transmembrane region" description="Helical" evidence="6">
    <location>
        <begin position="15"/>
        <end position="34"/>
    </location>
</feature>